<comment type="caution">
    <text evidence="9">The sequence shown here is derived from an EMBL/GenBank/DDBJ whole genome shotgun (WGS) entry which is preliminary data.</text>
</comment>
<keyword evidence="4 7" id="KW-0157">Chromophore</keyword>
<evidence type="ECO:0000256" key="3">
    <source>
        <dbReference type="ARBA" id="ARBA00022827"/>
    </source>
</evidence>
<dbReference type="GO" id="GO:0006139">
    <property type="term" value="P:nucleobase-containing compound metabolic process"/>
    <property type="evidence" value="ECO:0007669"/>
    <property type="project" value="UniProtKB-ARBA"/>
</dbReference>
<dbReference type="GO" id="GO:0003904">
    <property type="term" value="F:deoxyribodipyrimidine photo-lyase activity"/>
    <property type="evidence" value="ECO:0007669"/>
    <property type="project" value="TreeGrafter"/>
</dbReference>
<protein>
    <submittedName>
        <fullName evidence="9">Deoxyribodipyrimidine photolyase</fullName>
    </submittedName>
</protein>
<dbReference type="PROSITE" id="PS00394">
    <property type="entry name" value="DNA_PHOTOLYASES_1_1"/>
    <property type="match status" value="1"/>
</dbReference>
<dbReference type="SUPFAM" id="SSF52425">
    <property type="entry name" value="Cryptochrome/photolyase, N-terminal domain"/>
    <property type="match status" value="1"/>
</dbReference>
<dbReference type="EMBL" id="JRHO01000009">
    <property type="protein sequence ID" value="KGK99381.1"/>
    <property type="molecule type" value="Genomic_DNA"/>
</dbReference>
<proteinExistence type="inferred from homology"/>
<dbReference type="InterPro" id="IPR005101">
    <property type="entry name" value="Cryptochr/Photolyase_FAD-bd"/>
</dbReference>
<evidence type="ECO:0000256" key="1">
    <source>
        <dbReference type="ARBA" id="ARBA00001932"/>
    </source>
</evidence>
<dbReference type="InterPro" id="IPR036134">
    <property type="entry name" value="Crypto/Photolyase_FAD-like_sf"/>
</dbReference>
<dbReference type="RefSeq" id="WP_048193779.1">
    <property type="nucleotide sequence ID" value="NZ_CAAGSM010000006.1"/>
</dbReference>
<dbReference type="InterPro" id="IPR006050">
    <property type="entry name" value="DNA_photolyase_N"/>
</dbReference>
<dbReference type="PANTHER" id="PTHR11455:SF9">
    <property type="entry name" value="CRYPTOCHROME CIRCADIAN CLOCK 5 ISOFORM X1"/>
    <property type="match status" value="1"/>
</dbReference>
<dbReference type="OrthoDB" id="11721at2157"/>
<feature type="binding site" evidence="5">
    <location>
        <begin position="280"/>
        <end position="287"/>
    </location>
    <ligand>
        <name>FAD</name>
        <dbReference type="ChEBI" id="CHEBI:57692"/>
    </ligand>
</feature>
<gene>
    <name evidence="9" type="ORF">LI82_05120</name>
</gene>
<evidence type="ECO:0000256" key="5">
    <source>
        <dbReference type="PIRSR" id="PIRSR602081-1"/>
    </source>
</evidence>
<dbReference type="InterPro" id="IPR018394">
    <property type="entry name" value="DNA_photolyase_1_CS_C"/>
</dbReference>
<dbReference type="PANTHER" id="PTHR11455">
    <property type="entry name" value="CRYPTOCHROME"/>
    <property type="match status" value="1"/>
</dbReference>
<dbReference type="Proteomes" id="UP000029859">
    <property type="component" value="Unassembled WGS sequence"/>
</dbReference>
<dbReference type="GO" id="GO:0003677">
    <property type="term" value="F:DNA binding"/>
    <property type="evidence" value="ECO:0007669"/>
    <property type="project" value="TreeGrafter"/>
</dbReference>
<dbReference type="InterPro" id="IPR036155">
    <property type="entry name" value="Crypto/Photolyase_N_sf"/>
</dbReference>
<evidence type="ECO:0000256" key="7">
    <source>
        <dbReference type="RuleBase" id="RU004182"/>
    </source>
</evidence>
<name>A0A099T5A4_METMT</name>
<keyword evidence="2 5" id="KW-0285">Flavoprotein</keyword>
<dbReference type="PROSITE" id="PS51645">
    <property type="entry name" value="PHR_CRY_ALPHA_BETA"/>
    <property type="match status" value="1"/>
</dbReference>
<dbReference type="GO" id="GO:0071949">
    <property type="term" value="F:FAD binding"/>
    <property type="evidence" value="ECO:0007669"/>
    <property type="project" value="TreeGrafter"/>
</dbReference>
<dbReference type="InterPro" id="IPR014729">
    <property type="entry name" value="Rossmann-like_a/b/a_fold"/>
</dbReference>
<dbReference type="PROSITE" id="PS00691">
    <property type="entry name" value="DNA_PHOTOLYASES_1_2"/>
    <property type="match status" value="1"/>
</dbReference>
<reference evidence="9 10" key="1">
    <citation type="submission" date="2014-09" db="EMBL/GenBank/DDBJ databases">
        <title>Draft genome sequence of an obligately methylotrophic methanogen, Methanococcoides methylutens, isolated from marine sediment.</title>
        <authorList>
            <person name="Guan Y."/>
            <person name="Ngugi D.K."/>
            <person name="Blom J."/>
            <person name="Ali S."/>
            <person name="Ferry J.G."/>
            <person name="Stingl U."/>
        </authorList>
    </citation>
    <scope>NUCLEOTIDE SEQUENCE [LARGE SCALE GENOMIC DNA]</scope>
    <source>
        <strain evidence="9 10">DSM 2657</strain>
    </source>
</reference>
<keyword evidence="10" id="KW-1185">Reference proteome</keyword>
<feature type="site" description="Electron transfer via tryptophanyl radical" evidence="6">
    <location>
        <position position="311"/>
    </location>
</feature>
<comment type="similarity">
    <text evidence="7">Belongs to the DNA photolyase family.</text>
</comment>
<organism evidence="9 10">
    <name type="scientific">Methanococcoides methylutens</name>
    <dbReference type="NCBI Taxonomy" id="2226"/>
    <lineage>
        <taxon>Archaea</taxon>
        <taxon>Methanobacteriati</taxon>
        <taxon>Methanobacteriota</taxon>
        <taxon>Stenosarchaea group</taxon>
        <taxon>Methanomicrobia</taxon>
        <taxon>Methanosarcinales</taxon>
        <taxon>Methanosarcinaceae</taxon>
        <taxon>Methanococcoides</taxon>
    </lineage>
</organism>
<feature type="site" description="Electron transfer via tryptophanyl radical" evidence="6">
    <location>
        <position position="364"/>
    </location>
</feature>
<sequence>MSRFQRSLFVFRRDLRVDDNTALLAAFDMSEEVIPCFVFDPRLSDPSRKNFNSNAFQFLLESLDDLREQLEAVGGRLYFFSGLPEDVIGNLLERAGIDAIFMNHDYTPFSFKRDEVIASLCNNRNVDLLQFHDCLLTEPGTVRTKQGTPYKVFTQFFRSASKWDVLTPSMLNGASEDITDHFYTGGLGAGEVYVVSDVAFLKGSLPENNDQLFTHGGRSNALPVLKSLSEFSNYGRERDLPYIRGTTGLSAHNKLGTISIREFYYSVLHELGRDHILISELYWRDFFTQLAFEFPEVFRHAFKRKFDDLEWINDRKLFEAWCSGNTGFPIVDAGMRQLNSTGYMHNRVRMIVASFLVKDLHIDWRWGERYFASKLVDYDPCVNNGNWQWAASTGADSQPYFRIFNPWRQQKKFDRDCEYIKEWVPELADVESPDIHKLEKDGWLEVLNYPKPIVDHSKEREMALFMFKSASQIADV</sequence>
<dbReference type="GO" id="GO:0006950">
    <property type="term" value="P:response to stress"/>
    <property type="evidence" value="ECO:0007669"/>
    <property type="project" value="UniProtKB-ARBA"/>
</dbReference>
<evidence type="ECO:0000256" key="6">
    <source>
        <dbReference type="PIRSR" id="PIRSR602081-2"/>
    </source>
</evidence>
<comment type="cofactor">
    <cofactor evidence="5">
        <name>FAD</name>
        <dbReference type="ChEBI" id="CHEBI:57692"/>
    </cofactor>
    <text evidence="5">Binds 1 FAD per subunit.</text>
</comment>
<dbReference type="AlphaFoldDB" id="A0A099T5A4"/>
<dbReference type="Gene3D" id="1.10.579.10">
    <property type="entry name" value="DNA Cyclobutane Dipyrimidine Photolyase, subunit A, domain 3"/>
    <property type="match status" value="1"/>
</dbReference>
<feature type="domain" description="Photolyase/cryptochrome alpha/beta" evidence="8">
    <location>
        <begin position="5"/>
        <end position="136"/>
    </location>
</feature>
<feature type="binding site" evidence="5">
    <location>
        <begin position="246"/>
        <end position="250"/>
    </location>
    <ligand>
        <name>FAD</name>
        <dbReference type="ChEBI" id="CHEBI:57692"/>
    </ligand>
</feature>
<comment type="cofactor">
    <cofactor evidence="1">
        <name>(6R)-5,10-methylene-5,6,7,8-tetrahydrofolate</name>
        <dbReference type="ChEBI" id="CHEBI:15636"/>
    </cofactor>
</comment>
<dbReference type="PRINTS" id="PR00147">
    <property type="entry name" value="DNAPHOTLYASE"/>
</dbReference>
<dbReference type="Gene3D" id="1.25.40.80">
    <property type="match status" value="1"/>
</dbReference>
<dbReference type="FunFam" id="1.10.579.10:FF:000003">
    <property type="entry name" value="Deoxyribodipyrimidine photo-lyase"/>
    <property type="match status" value="1"/>
</dbReference>
<dbReference type="InterPro" id="IPR002081">
    <property type="entry name" value="Cryptochrome/DNA_photolyase_1"/>
</dbReference>
<evidence type="ECO:0000313" key="9">
    <source>
        <dbReference type="EMBL" id="KGK99381.1"/>
    </source>
</evidence>
<evidence type="ECO:0000256" key="4">
    <source>
        <dbReference type="ARBA" id="ARBA00022991"/>
    </source>
</evidence>
<dbReference type="Pfam" id="PF03441">
    <property type="entry name" value="FAD_binding_7"/>
    <property type="match status" value="1"/>
</dbReference>
<dbReference type="Pfam" id="PF00875">
    <property type="entry name" value="DNA_photolyase"/>
    <property type="match status" value="1"/>
</dbReference>
<evidence type="ECO:0000313" key="10">
    <source>
        <dbReference type="Proteomes" id="UP000029859"/>
    </source>
</evidence>
<keyword evidence="9" id="KW-0456">Lyase</keyword>
<feature type="site" description="Electron transfer via tryptophanyl radical" evidence="6">
    <location>
        <position position="387"/>
    </location>
</feature>
<keyword evidence="3 5" id="KW-0274">FAD</keyword>
<dbReference type="SUPFAM" id="SSF48173">
    <property type="entry name" value="Cryptochrome/photolyase FAD-binding domain"/>
    <property type="match status" value="1"/>
</dbReference>
<dbReference type="Gene3D" id="3.40.50.620">
    <property type="entry name" value="HUPs"/>
    <property type="match status" value="1"/>
</dbReference>
<feature type="binding site" evidence="5">
    <location>
        <position position="234"/>
    </location>
    <ligand>
        <name>FAD</name>
        <dbReference type="ChEBI" id="CHEBI:57692"/>
    </ligand>
</feature>
<evidence type="ECO:0000259" key="8">
    <source>
        <dbReference type="PROSITE" id="PS51645"/>
    </source>
</evidence>
<accession>A0A099T5A4</accession>
<feature type="binding site" evidence="5">
    <location>
        <begin position="377"/>
        <end position="379"/>
    </location>
    <ligand>
        <name>FAD</name>
        <dbReference type="ChEBI" id="CHEBI:57692"/>
    </ligand>
</feature>
<evidence type="ECO:0000256" key="2">
    <source>
        <dbReference type="ARBA" id="ARBA00022630"/>
    </source>
</evidence>